<dbReference type="AlphaFoldDB" id="L0KXC2"/>
<protein>
    <submittedName>
        <fullName evidence="2">NADH:ubiquinone oxidoreductase chain I-like protein</fullName>
    </submittedName>
</protein>
<dbReference type="RefSeq" id="WP_015324481.1">
    <property type="nucleotide sequence ID" value="NC_019977.1"/>
</dbReference>
<keyword evidence="2" id="KW-0830">Ubiquinone</keyword>
<dbReference type="Pfam" id="PF12838">
    <property type="entry name" value="Fer4_7"/>
    <property type="match status" value="4"/>
</dbReference>
<dbReference type="CDD" id="cd10549">
    <property type="entry name" value="MtMvhB_like"/>
    <property type="match status" value="2"/>
</dbReference>
<evidence type="ECO:0000259" key="1">
    <source>
        <dbReference type="PROSITE" id="PS51379"/>
    </source>
</evidence>
<dbReference type="PROSITE" id="PS51379">
    <property type="entry name" value="4FE4S_FER_2"/>
    <property type="match status" value="8"/>
</dbReference>
<dbReference type="GO" id="GO:0016491">
    <property type="term" value="F:oxidoreductase activity"/>
    <property type="evidence" value="ECO:0007669"/>
    <property type="project" value="UniProtKB-ARBA"/>
</dbReference>
<dbReference type="PANTHER" id="PTHR43193:SF2">
    <property type="entry name" value="POLYFERREDOXIN PROTEIN FWDF"/>
    <property type="match status" value="1"/>
</dbReference>
<keyword evidence="3" id="KW-1185">Reference proteome</keyword>
<dbReference type="InterPro" id="IPR043256">
    <property type="entry name" value="MvhB-like"/>
</dbReference>
<feature type="domain" description="4Fe-4S ferredoxin-type" evidence="1">
    <location>
        <begin position="115"/>
        <end position="144"/>
    </location>
</feature>
<evidence type="ECO:0000313" key="3">
    <source>
        <dbReference type="Proteomes" id="UP000010866"/>
    </source>
</evidence>
<dbReference type="InterPro" id="IPR052977">
    <property type="entry name" value="Polyferredoxin-like_ET"/>
</dbReference>
<sequence length="438" mass="49467">MTDDRDETSMSLEKEMDVDGTHFIYRQISDRSGKVLDYDYKRCIGCGICVGLCPTKALELGPMTEISMGLDAPPVTMDLDKCTFCSMCVQFCPMHAYSMTEKGDFPLKEKFPQYDDFVRANEKCLPCALCEAACPEDAIRLELDMPTKAEVSPFKEGIEGQIEIDTEKCNLCGLCARFCDAFLLIEREKTPTDVRPFEQLLVDEDKCDYCTLCQDLCPEEAIRVVGEKRGVAPPVAGRIIIDDNKCTRCTWCQIVCPYDAMDIRKPIEGRITLIAPNVSKCDPQGCHGCFNVCPSHLWYVSKDGKISIQQDMCTYCGACVNACPKDVMHVERHLVHHTEIPDSPWASQWKDAINSMVTGKRNLPDVSRTLEVEPELPREHVEVELPSIDGNLLALARARLEQVTPVFNSTSIRRMLEKTEEVEPLRARIREQILKKEQ</sequence>
<feature type="domain" description="4Fe-4S ferredoxin-type" evidence="1">
    <location>
        <begin position="160"/>
        <end position="189"/>
    </location>
</feature>
<feature type="domain" description="4Fe-4S ferredoxin-type" evidence="1">
    <location>
        <begin position="272"/>
        <end position="303"/>
    </location>
</feature>
<dbReference type="SUPFAM" id="SSF54862">
    <property type="entry name" value="4Fe-4S ferredoxins"/>
    <property type="match status" value="2"/>
</dbReference>
<dbReference type="KEGG" id="mhz:Metho_1080"/>
<dbReference type="HOGENOM" id="CLU_050974_0_0_2"/>
<name>L0KXC2_METHD</name>
<dbReference type="Gene3D" id="3.30.70.3270">
    <property type="match status" value="1"/>
</dbReference>
<evidence type="ECO:0000313" key="2">
    <source>
        <dbReference type="EMBL" id="AGB49315.1"/>
    </source>
</evidence>
<feature type="domain" description="4Fe-4S ferredoxin-type" evidence="1">
    <location>
        <begin position="304"/>
        <end position="333"/>
    </location>
</feature>
<organism evidence="2 3">
    <name type="scientific">Methanomethylovorans hollandica (strain DSM 15978 / NBRC 107637 / DMS1)</name>
    <dbReference type="NCBI Taxonomy" id="867904"/>
    <lineage>
        <taxon>Archaea</taxon>
        <taxon>Methanobacteriati</taxon>
        <taxon>Methanobacteriota</taxon>
        <taxon>Stenosarchaea group</taxon>
        <taxon>Methanomicrobia</taxon>
        <taxon>Methanosarcinales</taxon>
        <taxon>Methanosarcinaceae</taxon>
        <taxon>Methanomethylovorans</taxon>
    </lineage>
</organism>
<dbReference type="PIRSF" id="PIRSF005658">
    <property type="entry name" value="FwdF"/>
    <property type="match status" value="1"/>
</dbReference>
<dbReference type="GeneID" id="14406889"/>
<feature type="domain" description="4Fe-4S ferredoxin-type" evidence="1">
    <location>
        <begin position="73"/>
        <end position="102"/>
    </location>
</feature>
<dbReference type="Gene3D" id="3.30.70.20">
    <property type="match status" value="4"/>
</dbReference>
<dbReference type="STRING" id="867904.Metho_1080"/>
<dbReference type="InterPro" id="IPR017896">
    <property type="entry name" value="4Fe4S_Fe-S-bd"/>
</dbReference>
<dbReference type="InterPro" id="IPR017900">
    <property type="entry name" value="4Fe4S_Fe_S_CS"/>
</dbReference>
<dbReference type="PANTHER" id="PTHR43193">
    <property type="match status" value="1"/>
</dbReference>
<dbReference type="PROSITE" id="PS00198">
    <property type="entry name" value="4FE4S_FER_1"/>
    <property type="match status" value="5"/>
</dbReference>
<dbReference type="EMBL" id="CP003362">
    <property type="protein sequence ID" value="AGB49315.1"/>
    <property type="molecule type" value="Genomic_DNA"/>
</dbReference>
<feature type="domain" description="4Fe-4S ferredoxin-type" evidence="1">
    <location>
        <begin position="198"/>
        <end position="227"/>
    </location>
</feature>
<proteinExistence type="predicted"/>
<accession>L0KXC2</accession>
<feature type="domain" description="4Fe-4S ferredoxin-type" evidence="1">
    <location>
        <begin position="34"/>
        <end position="63"/>
    </location>
</feature>
<dbReference type="Proteomes" id="UP000010866">
    <property type="component" value="Chromosome"/>
</dbReference>
<reference evidence="3" key="1">
    <citation type="submission" date="2012-02" db="EMBL/GenBank/DDBJ databases">
        <title>Complete sequence of chromosome of Methanomethylovorans hollandica DSM 15978.</title>
        <authorList>
            <person name="Lucas S."/>
            <person name="Copeland A."/>
            <person name="Lapidus A."/>
            <person name="Glavina del Rio T."/>
            <person name="Dalin E."/>
            <person name="Tice H."/>
            <person name="Bruce D."/>
            <person name="Goodwin L."/>
            <person name="Pitluck S."/>
            <person name="Peters L."/>
            <person name="Mikhailova N."/>
            <person name="Held B."/>
            <person name="Kyrpides N."/>
            <person name="Mavromatis K."/>
            <person name="Ivanova N."/>
            <person name="Brettin T."/>
            <person name="Detter J.C."/>
            <person name="Han C."/>
            <person name="Larimer F."/>
            <person name="Land M."/>
            <person name="Hauser L."/>
            <person name="Markowitz V."/>
            <person name="Cheng J.-F."/>
            <person name="Hugenholtz P."/>
            <person name="Woyke T."/>
            <person name="Wu D."/>
            <person name="Spring S."/>
            <person name="Schroeder M."/>
            <person name="Brambilla E."/>
            <person name="Klenk H.-P."/>
            <person name="Eisen J.A."/>
        </authorList>
    </citation>
    <scope>NUCLEOTIDE SEQUENCE [LARGE SCALE GENOMIC DNA]</scope>
    <source>
        <strain evidence="3">DSM 15978 / NBRC 107637 / DMS1</strain>
    </source>
</reference>
<gene>
    <name evidence="2" type="ordered locus">Metho_1080</name>
</gene>
<feature type="domain" description="4Fe-4S ferredoxin-type" evidence="1">
    <location>
        <begin position="237"/>
        <end position="266"/>
    </location>
</feature>